<dbReference type="InterPro" id="IPR003737">
    <property type="entry name" value="GlcNAc_PI_deacetylase-related"/>
</dbReference>
<comment type="caution">
    <text evidence="6">The sequence shown here is derived from an EMBL/GenBank/DDBJ whole genome shotgun (WGS) entry which is preliminary data.</text>
</comment>
<organism evidence="6 7">
    <name type="scientific">Pedococcus ginsenosidimutans</name>
    <dbReference type="NCBI Taxonomy" id="490570"/>
    <lineage>
        <taxon>Bacteria</taxon>
        <taxon>Bacillati</taxon>
        <taxon>Actinomycetota</taxon>
        <taxon>Actinomycetes</taxon>
        <taxon>Micrococcales</taxon>
        <taxon>Intrasporangiaceae</taxon>
        <taxon>Pedococcus</taxon>
    </lineage>
</organism>
<evidence type="ECO:0000256" key="4">
    <source>
        <dbReference type="ARBA" id="ARBA00022833"/>
    </source>
</evidence>
<dbReference type="InterPro" id="IPR024078">
    <property type="entry name" value="LmbE-like_dom_sf"/>
</dbReference>
<dbReference type="InterPro" id="IPR008715">
    <property type="entry name" value="SAM-MeTfrase_NodS-like"/>
</dbReference>
<keyword evidence="2" id="KW-0808">Transferase</keyword>
<evidence type="ECO:0000256" key="5">
    <source>
        <dbReference type="SAM" id="MobiDB-lite"/>
    </source>
</evidence>
<dbReference type="EMBL" id="BAABLO010000012">
    <property type="protein sequence ID" value="GAA4730911.1"/>
    <property type="molecule type" value="Genomic_DNA"/>
</dbReference>
<keyword evidence="1" id="KW-0489">Methyltransferase</keyword>
<dbReference type="PANTHER" id="PTHR43464">
    <property type="entry name" value="METHYLTRANSFERASE"/>
    <property type="match status" value="1"/>
</dbReference>
<dbReference type="PANTHER" id="PTHR43464:SF19">
    <property type="entry name" value="UBIQUINONE BIOSYNTHESIS O-METHYLTRANSFERASE, MITOCHONDRIAL"/>
    <property type="match status" value="1"/>
</dbReference>
<evidence type="ECO:0000313" key="7">
    <source>
        <dbReference type="Proteomes" id="UP001500556"/>
    </source>
</evidence>
<keyword evidence="7" id="KW-1185">Reference proteome</keyword>
<accession>A0ABP8YLR2</accession>
<reference evidence="7" key="1">
    <citation type="journal article" date="2019" name="Int. J. Syst. Evol. Microbiol.">
        <title>The Global Catalogue of Microorganisms (GCM) 10K type strain sequencing project: providing services to taxonomists for standard genome sequencing and annotation.</title>
        <authorList>
            <consortium name="The Broad Institute Genomics Platform"/>
            <consortium name="The Broad Institute Genome Sequencing Center for Infectious Disease"/>
            <person name="Wu L."/>
            <person name="Ma J."/>
        </authorList>
    </citation>
    <scope>NUCLEOTIDE SEQUENCE [LARGE SCALE GENOMIC DNA]</scope>
    <source>
        <strain evidence="7">JCM 18961</strain>
    </source>
</reference>
<dbReference type="SUPFAM" id="SSF102588">
    <property type="entry name" value="LmbE-like"/>
    <property type="match status" value="1"/>
</dbReference>
<protein>
    <recommendedName>
        <fullName evidence="8">Methyltransferase domain-containing protein</fullName>
    </recommendedName>
</protein>
<dbReference type="Pfam" id="PF05401">
    <property type="entry name" value="NodS"/>
    <property type="match status" value="1"/>
</dbReference>
<gene>
    <name evidence="6" type="ORF">GCM10025782_32510</name>
</gene>
<feature type="region of interest" description="Disordered" evidence="5">
    <location>
        <begin position="262"/>
        <end position="292"/>
    </location>
</feature>
<keyword evidence="4" id="KW-0862">Zinc</keyword>
<dbReference type="RefSeq" id="WP_345504908.1">
    <property type="nucleotide sequence ID" value="NZ_BAABLO010000012.1"/>
</dbReference>
<name>A0ABP8YLR2_9MICO</name>
<dbReference type="CDD" id="cd02440">
    <property type="entry name" value="AdoMet_MTases"/>
    <property type="match status" value="1"/>
</dbReference>
<evidence type="ECO:0000256" key="3">
    <source>
        <dbReference type="ARBA" id="ARBA00022691"/>
    </source>
</evidence>
<evidence type="ECO:0000256" key="2">
    <source>
        <dbReference type="ARBA" id="ARBA00022679"/>
    </source>
</evidence>
<dbReference type="InterPro" id="IPR029063">
    <property type="entry name" value="SAM-dependent_MTases_sf"/>
</dbReference>
<evidence type="ECO:0008006" key="8">
    <source>
        <dbReference type="Google" id="ProtNLM"/>
    </source>
</evidence>
<proteinExistence type="predicted"/>
<dbReference type="Proteomes" id="UP001500556">
    <property type="component" value="Unassembled WGS sequence"/>
</dbReference>
<keyword evidence="3" id="KW-0949">S-adenosyl-L-methionine</keyword>
<feature type="compositionally biased region" description="Basic and acidic residues" evidence="5">
    <location>
        <begin position="273"/>
        <end position="292"/>
    </location>
</feature>
<dbReference type="Gene3D" id="3.40.50.150">
    <property type="entry name" value="Vaccinia Virus protein VP39"/>
    <property type="match status" value="1"/>
</dbReference>
<evidence type="ECO:0000256" key="1">
    <source>
        <dbReference type="ARBA" id="ARBA00022603"/>
    </source>
</evidence>
<sequence>MSSTVPAAGREAGFDPHAEGTPEAQWLTDLWTRGARVGPEQLLGTSTEVVVVAAHPDDETLAAAGLLAAAGRSGLPATVVVATSGEASHPDSPTHGPDRLAAIREDEVRRAVMRVHPAAELLLLGLPDSHLAQREDALAQALAPLVGPRTLVVAPWRRDGHTDHESAGRVAARVAAAAGARLLEYPVWLWHWGGPEALAGAGVVCLDLDPELRRTKADALACHGSQTSALSPSPGDEALLTPSFLAHFARPFEVFLSTRPQPQVAEPAAAGPDDEHLGDARDDTGTPTRDGDRVFDAMFEGTDDPWGFESSWYEQRKRAVTLSCLPPARLGRVLEVGCSTGVLTSELAARATSVVATDVSAEAVTRARGRLAHLPGVEVERLRAPQQWPSGEFDVVVLSEIGYFWQPDELDEALARAVGSLAPHGVVVLCHWRHPVQGWPLDGDTVHAVARRLEALEPVVTHVEQDFRVDVLARPGSISPAVAEGLA</sequence>
<dbReference type="Pfam" id="PF02585">
    <property type="entry name" value="PIG-L"/>
    <property type="match status" value="1"/>
</dbReference>
<dbReference type="SUPFAM" id="SSF53335">
    <property type="entry name" value="S-adenosyl-L-methionine-dependent methyltransferases"/>
    <property type="match status" value="1"/>
</dbReference>
<evidence type="ECO:0000313" key="6">
    <source>
        <dbReference type="EMBL" id="GAA4730911.1"/>
    </source>
</evidence>
<dbReference type="Gene3D" id="3.40.50.10320">
    <property type="entry name" value="LmbE-like"/>
    <property type="match status" value="1"/>
</dbReference>
<feature type="region of interest" description="Disordered" evidence="5">
    <location>
        <begin position="1"/>
        <end position="23"/>
    </location>
</feature>